<evidence type="ECO:0000256" key="1">
    <source>
        <dbReference type="SAM" id="Coils"/>
    </source>
</evidence>
<name>A0A0B1P6H4_UNCNE</name>
<evidence type="ECO:0000313" key="3">
    <source>
        <dbReference type="Proteomes" id="UP000030854"/>
    </source>
</evidence>
<keyword evidence="3" id="KW-1185">Reference proteome</keyword>
<proteinExistence type="predicted"/>
<organism evidence="2 3">
    <name type="scientific">Uncinula necator</name>
    <name type="common">Grape powdery mildew</name>
    <dbReference type="NCBI Taxonomy" id="52586"/>
    <lineage>
        <taxon>Eukaryota</taxon>
        <taxon>Fungi</taxon>
        <taxon>Dikarya</taxon>
        <taxon>Ascomycota</taxon>
        <taxon>Pezizomycotina</taxon>
        <taxon>Leotiomycetes</taxon>
        <taxon>Erysiphales</taxon>
        <taxon>Erysiphaceae</taxon>
        <taxon>Erysiphe</taxon>
    </lineage>
</organism>
<dbReference type="Gene3D" id="1.20.120.450">
    <property type="entry name" value="dinb family like domain"/>
    <property type="match status" value="1"/>
</dbReference>
<sequence length="161" mass="18640">MPSLYEISIPVFTKKLKSLSKIMEKGAAHEAVSNDQLVNTRLIADMENFTFQIQKVTDAARFVAERLGKITPIEYENNEKTYEELQERVKKTIEILESVKESDFGSEEDDLSFTVKGYFLKHTGKSFILEWITPNFYFHLVTAYALLRKEGVNIGKRDFLF</sequence>
<dbReference type="HOGENOM" id="CLU_090929_1_0_1"/>
<dbReference type="AlphaFoldDB" id="A0A0B1P6H4"/>
<protein>
    <recommendedName>
        <fullName evidence="4">Helix-turn-helix-domain containing protein type</fullName>
    </recommendedName>
</protein>
<accession>A0A0B1P6H4</accession>
<dbReference type="Pfam" id="PF09351">
    <property type="entry name" value="DUF1993"/>
    <property type="match status" value="1"/>
</dbReference>
<keyword evidence="1" id="KW-0175">Coiled coil</keyword>
<dbReference type="InterPro" id="IPR034660">
    <property type="entry name" value="DinB/YfiT-like"/>
</dbReference>
<comment type="caution">
    <text evidence="2">The sequence shown here is derived from an EMBL/GenBank/DDBJ whole genome shotgun (WGS) entry which is preliminary data.</text>
</comment>
<dbReference type="PANTHER" id="PTHR36922">
    <property type="entry name" value="BLL2446 PROTEIN"/>
    <property type="match status" value="1"/>
</dbReference>
<feature type="coiled-coil region" evidence="1">
    <location>
        <begin position="75"/>
        <end position="102"/>
    </location>
</feature>
<dbReference type="InterPro" id="IPR018531">
    <property type="entry name" value="DUF1993"/>
</dbReference>
<gene>
    <name evidence="2" type="ORF">EV44_g0738</name>
</gene>
<evidence type="ECO:0008006" key="4">
    <source>
        <dbReference type="Google" id="ProtNLM"/>
    </source>
</evidence>
<dbReference type="Proteomes" id="UP000030854">
    <property type="component" value="Unassembled WGS sequence"/>
</dbReference>
<dbReference type="SUPFAM" id="SSF109854">
    <property type="entry name" value="DinB/YfiT-like putative metalloenzymes"/>
    <property type="match status" value="1"/>
</dbReference>
<dbReference type="PANTHER" id="PTHR36922:SF1">
    <property type="entry name" value="DUF1993 DOMAIN-CONTAINING PROTEIN"/>
    <property type="match status" value="1"/>
</dbReference>
<reference evidence="2 3" key="1">
    <citation type="journal article" date="2014" name="BMC Genomics">
        <title>Adaptive genomic structural variation in the grape powdery mildew pathogen, Erysiphe necator.</title>
        <authorList>
            <person name="Jones L."/>
            <person name="Riaz S."/>
            <person name="Morales-Cruz A."/>
            <person name="Amrine K.C."/>
            <person name="McGuire B."/>
            <person name="Gubler W.D."/>
            <person name="Walker M.A."/>
            <person name="Cantu D."/>
        </authorList>
    </citation>
    <scope>NUCLEOTIDE SEQUENCE [LARGE SCALE GENOMIC DNA]</scope>
    <source>
        <strain evidence="3">c</strain>
    </source>
</reference>
<dbReference type="OrthoDB" id="3724345at2759"/>
<dbReference type="STRING" id="52586.A0A0B1P6H4"/>
<dbReference type="OMA" id="AYQVQSC"/>
<evidence type="ECO:0000313" key="2">
    <source>
        <dbReference type="EMBL" id="KHJ32950.1"/>
    </source>
</evidence>
<dbReference type="EMBL" id="JNVN01001704">
    <property type="protein sequence ID" value="KHJ32950.1"/>
    <property type="molecule type" value="Genomic_DNA"/>
</dbReference>